<feature type="domain" description="Acyl-CoA dehydrogenase/oxidase N-terminal" evidence="8">
    <location>
        <begin position="7"/>
        <end position="118"/>
    </location>
</feature>
<organism evidence="9">
    <name type="scientific">marine metagenome</name>
    <dbReference type="NCBI Taxonomy" id="408172"/>
    <lineage>
        <taxon>unclassified sequences</taxon>
        <taxon>metagenomes</taxon>
        <taxon>ecological metagenomes</taxon>
    </lineage>
</organism>
<dbReference type="FunFam" id="1.20.140.10:FF:000001">
    <property type="entry name" value="Acyl-CoA dehydrogenase"/>
    <property type="match status" value="1"/>
</dbReference>
<comment type="cofactor">
    <cofactor evidence="1">
        <name>FAD</name>
        <dbReference type="ChEBI" id="CHEBI:57692"/>
    </cofactor>
</comment>
<dbReference type="GO" id="GO:0005737">
    <property type="term" value="C:cytoplasm"/>
    <property type="evidence" value="ECO:0007669"/>
    <property type="project" value="TreeGrafter"/>
</dbReference>
<dbReference type="InterPro" id="IPR009075">
    <property type="entry name" value="AcylCo_DH/oxidase_C"/>
</dbReference>
<keyword evidence="3" id="KW-0285">Flavoprotein</keyword>
<protein>
    <recommendedName>
        <fullName evidence="10">Acyl-CoA dehydrogenase</fullName>
    </recommendedName>
</protein>
<evidence type="ECO:0000256" key="5">
    <source>
        <dbReference type="ARBA" id="ARBA00023002"/>
    </source>
</evidence>
<dbReference type="SUPFAM" id="SSF56645">
    <property type="entry name" value="Acyl-CoA dehydrogenase NM domain-like"/>
    <property type="match status" value="1"/>
</dbReference>
<dbReference type="InterPro" id="IPR050741">
    <property type="entry name" value="Acyl-CoA_dehydrogenase"/>
</dbReference>
<dbReference type="GO" id="GO:0003995">
    <property type="term" value="F:acyl-CoA dehydrogenase activity"/>
    <property type="evidence" value="ECO:0007669"/>
    <property type="project" value="InterPro"/>
</dbReference>
<accession>A0A381W4D8</accession>
<comment type="similarity">
    <text evidence="2">Belongs to the acyl-CoA dehydrogenase family.</text>
</comment>
<gene>
    <name evidence="9" type="ORF">METZ01_LOCUS100198</name>
</gene>
<evidence type="ECO:0008006" key="10">
    <source>
        <dbReference type="Google" id="ProtNLM"/>
    </source>
</evidence>
<dbReference type="FunFam" id="2.40.110.10:FF:000002">
    <property type="entry name" value="Acyl-CoA dehydrogenase fadE12"/>
    <property type="match status" value="1"/>
</dbReference>
<keyword evidence="5" id="KW-0560">Oxidoreductase</keyword>
<dbReference type="FunFam" id="1.10.540.10:FF:000026">
    <property type="entry name" value="Acyl-CoA dehydrogenase medium chain"/>
    <property type="match status" value="1"/>
</dbReference>
<evidence type="ECO:0000259" key="7">
    <source>
        <dbReference type="Pfam" id="PF02770"/>
    </source>
</evidence>
<evidence type="ECO:0000259" key="8">
    <source>
        <dbReference type="Pfam" id="PF02771"/>
    </source>
</evidence>
<evidence type="ECO:0000313" key="9">
    <source>
        <dbReference type="EMBL" id="SVA47344.1"/>
    </source>
</evidence>
<evidence type="ECO:0000259" key="6">
    <source>
        <dbReference type="Pfam" id="PF00441"/>
    </source>
</evidence>
<dbReference type="InterPro" id="IPR036250">
    <property type="entry name" value="AcylCo_DH-like_C"/>
</dbReference>
<dbReference type="InterPro" id="IPR046373">
    <property type="entry name" value="Acyl-CoA_Oxase/DH_mid-dom_sf"/>
</dbReference>
<sequence length="387" mass="43753">MKRTIFNEEHELFRKTIRDFVKKEIEPNYEQWEKNKQVPRELWKNLGELGGLCPMAEEKYGGLGLDILFQTIVNEEIAYKGCAGFLVAVQNDLVFPYLNRYGTEQQKQRWYPGMISGDAITALAMTEPDAGSFLAGISTTGVKKDKNYIINGSKTFISNGQIADLFLIAVRTKQTGLLSPDPRKGMSMIMVEADREGFNRGKNLNKIGFHAQDTSELFFDNVKVPVENVIGEVGKGWDYMMANLQIERLAIAVASVASAHGAVDKTIEYVKERKIWKKPVSALQNTKFELAECATQVELGYALIDRILESYMNGDDVVKEVSMAKYWCSEMNFTVASRCLQLWGGYGYMREYPISRWLTDSRLQMIYGGTNEIMKVLIAQKLGLSKS</sequence>
<dbReference type="InterPro" id="IPR006089">
    <property type="entry name" value="Acyl-CoA_DH_CS"/>
</dbReference>
<reference evidence="9" key="1">
    <citation type="submission" date="2018-05" db="EMBL/GenBank/DDBJ databases">
        <authorList>
            <person name="Lanie J.A."/>
            <person name="Ng W.-L."/>
            <person name="Kazmierczak K.M."/>
            <person name="Andrzejewski T.M."/>
            <person name="Davidsen T.M."/>
            <person name="Wayne K.J."/>
            <person name="Tettelin H."/>
            <person name="Glass J.I."/>
            <person name="Rusch D."/>
            <person name="Podicherti R."/>
            <person name="Tsui H.-C.T."/>
            <person name="Winkler M.E."/>
        </authorList>
    </citation>
    <scope>NUCLEOTIDE SEQUENCE</scope>
</reference>
<dbReference type="Gene3D" id="1.10.540.10">
    <property type="entry name" value="Acyl-CoA dehydrogenase/oxidase, N-terminal domain"/>
    <property type="match status" value="1"/>
</dbReference>
<dbReference type="GO" id="GO:0050660">
    <property type="term" value="F:flavin adenine dinucleotide binding"/>
    <property type="evidence" value="ECO:0007669"/>
    <property type="project" value="InterPro"/>
</dbReference>
<dbReference type="SUPFAM" id="SSF47203">
    <property type="entry name" value="Acyl-CoA dehydrogenase C-terminal domain-like"/>
    <property type="match status" value="1"/>
</dbReference>
<dbReference type="AlphaFoldDB" id="A0A381W4D8"/>
<dbReference type="PROSITE" id="PS00073">
    <property type="entry name" value="ACYL_COA_DH_2"/>
    <property type="match status" value="1"/>
</dbReference>
<dbReference type="PANTHER" id="PTHR48083">
    <property type="entry name" value="MEDIUM-CHAIN SPECIFIC ACYL-COA DEHYDROGENASE, MITOCHONDRIAL-RELATED"/>
    <property type="match status" value="1"/>
</dbReference>
<dbReference type="PANTHER" id="PTHR48083:SF20">
    <property type="entry name" value="LONG-CHAIN SPECIFIC ACYL-COA DEHYDROGENASE, MITOCHONDRIAL"/>
    <property type="match status" value="1"/>
</dbReference>
<evidence type="ECO:0000256" key="1">
    <source>
        <dbReference type="ARBA" id="ARBA00001974"/>
    </source>
</evidence>
<feature type="domain" description="Acyl-CoA dehydrogenase/oxidase C-terminal" evidence="6">
    <location>
        <begin position="234"/>
        <end position="382"/>
    </location>
</feature>
<dbReference type="Pfam" id="PF00441">
    <property type="entry name" value="Acyl-CoA_dh_1"/>
    <property type="match status" value="1"/>
</dbReference>
<keyword evidence="4" id="KW-0274">FAD</keyword>
<dbReference type="InterPro" id="IPR006091">
    <property type="entry name" value="Acyl-CoA_Oxase/DH_mid-dom"/>
</dbReference>
<evidence type="ECO:0000256" key="3">
    <source>
        <dbReference type="ARBA" id="ARBA00022630"/>
    </source>
</evidence>
<dbReference type="EMBL" id="UINC01010661">
    <property type="protein sequence ID" value="SVA47344.1"/>
    <property type="molecule type" value="Genomic_DNA"/>
</dbReference>
<dbReference type="InterPro" id="IPR009100">
    <property type="entry name" value="AcylCoA_DH/oxidase_NM_dom_sf"/>
</dbReference>
<dbReference type="InterPro" id="IPR013786">
    <property type="entry name" value="AcylCoA_DH/ox_N"/>
</dbReference>
<dbReference type="Pfam" id="PF02771">
    <property type="entry name" value="Acyl-CoA_dh_N"/>
    <property type="match status" value="1"/>
</dbReference>
<dbReference type="Gene3D" id="2.40.110.10">
    <property type="entry name" value="Butyryl-CoA Dehydrogenase, subunit A, domain 2"/>
    <property type="match status" value="1"/>
</dbReference>
<dbReference type="InterPro" id="IPR037069">
    <property type="entry name" value="AcylCoA_DH/ox_N_sf"/>
</dbReference>
<proteinExistence type="inferred from homology"/>
<dbReference type="Gene3D" id="1.20.140.10">
    <property type="entry name" value="Butyryl-CoA Dehydrogenase, subunit A, domain 3"/>
    <property type="match status" value="1"/>
</dbReference>
<name>A0A381W4D8_9ZZZZ</name>
<evidence type="ECO:0000256" key="2">
    <source>
        <dbReference type="ARBA" id="ARBA00009347"/>
    </source>
</evidence>
<feature type="domain" description="Acyl-CoA oxidase/dehydrogenase middle" evidence="7">
    <location>
        <begin position="122"/>
        <end position="222"/>
    </location>
</feature>
<evidence type="ECO:0000256" key="4">
    <source>
        <dbReference type="ARBA" id="ARBA00022827"/>
    </source>
</evidence>
<dbReference type="Pfam" id="PF02770">
    <property type="entry name" value="Acyl-CoA_dh_M"/>
    <property type="match status" value="1"/>
</dbReference>
<dbReference type="GO" id="GO:0033539">
    <property type="term" value="P:fatty acid beta-oxidation using acyl-CoA dehydrogenase"/>
    <property type="evidence" value="ECO:0007669"/>
    <property type="project" value="TreeGrafter"/>
</dbReference>